<dbReference type="InterPro" id="IPR000845">
    <property type="entry name" value="Nucleoside_phosphorylase_d"/>
</dbReference>
<evidence type="ECO:0000256" key="2">
    <source>
        <dbReference type="ARBA" id="ARBA00006751"/>
    </source>
</evidence>
<dbReference type="GO" id="GO:0009116">
    <property type="term" value="P:nucleoside metabolic process"/>
    <property type="evidence" value="ECO:0007669"/>
    <property type="project" value="InterPro"/>
</dbReference>
<organism evidence="12">
    <name type="scientific">Thermohahella caldifontis</name>
    <dbReference type="NCBI Taxonomy" id="3142973"/>
    <lineage>
        <taxon>Bacteria</taxon>
        <taxon>Pseudomonadati</taxon>
        <taxon>Pseudomonadota</taxon>
        <taxon>Gammaproteobacteria</taxon>
        <taxon>Oceanospirillales</taxon>
        <taxon>Hahellaceae</taxon>
        <taxon>Thermohahella</taxon>
    </lineage>
</organism>
<feature type="domain" description="Nucleoside phosphorylase" evidence="11">
    <location>
        <begin position="20"/>
        <end position="263"/>
    </location>
</feature>
<evidence type="ECO:0000256" key="7">
    <source>
        <dbReference type="ARBA" id="ARBA00022679"/>
    </source>
</evidence>
<feature type="binding site" evidence="10">
    <location>
        <position position="187"/>
    </location>
    <ligand>
        <name>a purine D-ribonucleoside</name>
        <dbReference type="ChEBI" id="CHEBI:142355"/>
    </ligand>
</feature>
<dbReference type="GO" id="GO:0005737">
    <property type="term" value="C:cytoplasm"/>
    <property type="evidence" value="ECO:0007669"/>
    <property type="project" value="TreeGrafter"/>
</dbReference>
<dbReference type="NCBIfam" id="TIGR01697">
    <property type="entry name" value="PNPH-PUNA-XAPA"/>
    <property type="match status" value="1"/>
</dbReference>
<dbReference type="KEGG" id="tcd:AAIA72_03785"/>
<reference evidence="12" key="1">
    <citation type="submission" date="2024-05" db="EMBL/GenBank/DDBJ databases">
        <title>Genome sequencing of novel strain.</title>
        <authorList>
            <person name="Ganbat D."/>
            <person name="Ganbat S."/>
            <person name="Lee S.-J."/>
        </authorList>
    </citation>
    <scope>NUCLEOTIDE SEQUENCE</scope>
    <source>
        <strain evidence="12">SMD15-11</strain>
    </source>
</reference>
<dbReference type="EMBL" id="CP154858">
    <property type="protein sequence ID" value="XDT73112.1"/>
    <property type="molecule type" value="Genomic_DNA"/>
</dbReference>
<dbReference type="PANTHER" id="PTHR11904:SF9">
    <property type="entry name" value="PURINE NUCLEOSIDE PHOSPHORYLASE-RELATED"/>
    <property type="match status" value="1"/>
</dbReference>
<accession>A0AB39UYZ6</accession>
<dbReference type="InterPro" id="IPR011269">
    <property type="entry name" value="PUNP"/>
</dbReference>
<evidence type="ECO:0000256" key="4">
    <source>
        <dbReference type="ARBA" id="ARBA00011886"/>
    </source>
</evidence>
<evidence type="ECO:0000256" key="8">
    <source>
        <dbReference type="ARBA" id="ARBA00031036"/>
    </source>
</evidence>
<dbReference type="Pfam" id="PF01048">
    <property type="entry name" value="PNP_UDP_1"/>
    <property type="match status" value="1"/>
</dbReference>
<comment type="subunit">
    <text evidence="3">Homotrimer.</text>
</comment>
<evidence type="ECO:0000313" key="12">
    <source>
        <dbReference type="EMBL" id="XDT73112.1"/>
    </source>
</evidence>
<sequence>MTENAANIIRKTLPDFRPRLAFILGSGLGPLADAVNVSATFDYASLPGFPKPGVGGHAGQLVFGHIGRTPVAVLKGRAHYYERANAAEMAVPVATLAELGCEILCVTNAAGSLDANIPPGSAMIIRDHLNMVNASPLVGIESDRRFVPMGGAYDLALRQQLQQAAEQELGRRLPEGVYAWMAGPQFETPAEIRMLSLLGATAVGMSTVPEVILARYHGLRVLGVSVITNLAEGMSDTPLSHDQTLEYAKKGADALIRLLARFASEMSA</sequence>
<comment type="pathway">
    <text evidence="1 9">Purine metabolism; purine nucleoside salvage.</text>
</comment>
<dbReference type="InterPro" id="IPR035994">
    <property type="entry name" value="Nucleoside_phosphorylase_sf"/>
</dbReference>
<dbReference type="SUPFAM" id="SSF53167">
    <property type="entry name" value="Purine and uridine phosphorylases"/>
    <property type="match status" value="1"/>
</dbReference>
<dbReference type="GO" id="GO:0004731">
    <property type="term" value="F:purine-nucleoside phosphorylase activity"/>
    <property type="evidence" value="ECO:0007669"/>
    <property type="project" value="UniProtKB-EC"/>
</dbReference>
<evidence type="ECO:0000256" key="9">
    <source>
        <dbReference type="PIRNR" id="PIRNR000477"/>
    </source>
</evidence>
<dbReference type="InterPro" id="IPR011268">
    <property type="entry name" value="Purine_phosphorylase"/>
</dbReference>
<dbReference type="EC" id="2.4.2.1" evidence="4 9"/>
<dbReference type="CDD" id="cd09009">
    <property type="entry name" value="PNP-EcPNPII_like"/>
    <property type="match status" value="1"/>
</dbReference>
<evidence type="ECO:0000256" key="1">
    <source>
        <dbReference type="ARBA" id="ARBA00005058"/>
    </source>
</evidence>
<dbReference type="PIRSF" id="PIRSF000477">
    <property type="entry name" value="PurNPase"/>
    <property type="match status" value="1"/>
</dbReference>
<feature type="binding site" evidence="10">
    <location>
        <position position="109"/>
    </location>
    <ligand>
        <name>phosphate</name>
        <dbReference type="ChEBI" id="CHEBI:43474"/>
    </ligand>
</feature>
<keyword evidence="6 9" id="KW-0328">Glycosyltransferase</keyword>
<dbReference type="Gene3D" id="3.40.50.1580">
    <property type="entry name" value="Nucleoside phosphorylase domain"/>
    <property type="match status" value="1"/>
</dbReference>
<evidence type="ECO:0000256" key="10">
    <source>
        <dbReference type="PIRSR" id="PIRSR000477-2"/>
    </source>
</evidence>
<protein>
    <recommendedName>
        <fullName evidence="5 9">Purine nucleoside phosphorylase</fullName>
        <ecNumber evidence="4 9">2.4.2.1</ecNumber>
    </recommendedName>
    <alternativeName>
        <fullName evidence="8 9">Inosine-guanosine phosphorylase</fullName>
    </alternativeName>
</protein>
<dbReference type="NCBIfam" id="TIGR01698">
    <property type="entry name" value="PUNP"/>
    <property type="match status" value="1"/>
</dbReference>
<proteinExistence type="inferred from homology"/>
<name>A0AB39UYZ6_9GAMM</name>
<feature type="binding site" evidence="10">
    <location>
        <position position="206"/>
    </location>
    <ligand>
        <name>phosphate</name>
        <dbReference type="ChEBI" id="CHEBI:43474"/>
    </ligand>
</feature>
<gene>
    <name evidence="12" type="ORF">AAIA72_03785</name>
</gene>
<dbReference type="RefSeq" id="WP_369602109.1">
    <property type="nucleotide sequence ID" value="NZ_CP154858.1"/>
</dbReference>
<feature type="binding site" evidence="10">
    <location>
        <position position="57"/>
    </location>
    <ligand>
        <name>phosphate</name>
        <dbReference type="ChEBI" id="CHEBI:43474"/>
    </ligand>
</feature>
<keyword evidence="7 9" id="KW-0808">Transferase</keyword>
<comment type="similarity">
    <text evidence="2 9">Belongs to the PNP/MTAP phosphorylase family.</text>
</comment>
<dbReference type="AlphaFoldDB" id="A0AB39UYZ6"/>
<dbReference type="NCBIfam" id="NF006054">
    <property type="entry name" value="PRK08202.1"/>
    <property type="match status" value="1"/>
</dbReference>
<feature type="binding site" evidence="10">
    <location>
        <position position="26"/>
    </location>
    <ligand>
        <name>phosphate</name>
        <dbReference type="ChEBI" id="CHEBI:43474"/>
    </ligand>
</feature>
<evidence type="ECO:0000256" key="3">
    <source>
        <dbReference type="ARBA" id="ARBA00011233"/>
    </source>
</evidence>
<feature type="binding site" evidence="10">
    <location>
        <begin position="77"/>
        <end position="79"/>
    </location>
    <ligand>
        <name>phosphate</name>
        <dbReference type="ChEBI" id="CHEBI:43474"/>
    </ligand>
</feature>
<evidence type="ECO:0000259" key="11">
    <source>
        <dbReference type="Pfam" id="PF01048"/>
    </source>
</evidence>
<comment type="function">
    <text evidence="9">The purine nucleoside phosphorylases catalyze the phosphorolytic breakdown of the N-glycosidic bond in the beta-(deoxy)ribonucleoside molecules, with the formation of the corresponding free purine bases and pentose-1-phosphate.</text>
</comment>
<evidence type="ECO:0000256" key="6">
    <source>
        <dbReference type="ARBA" id="ARBA00022676"/>
    </source>
</evidence>
<feature type="binding site" evidence="10">
    <location>
        <position position="229"/>
    </location>
    <ligand>
        <name>a purine D-ribonucleoside</name>
        <dbReference type="ChEBI" id="CHEBI:142355"/>
    </ligand>
</feature>
<dbReference type="PANTHER" id="PTHR11904">
    <property type="entry name" value="METHYLTHIOADENOSINE/PURINE NUCLEOSIDE PHOSPHORYLASE"/>
    <property type="match status" value="1"/>
</dbReference>
<evidence type="ECO:0000256" key="5">
    <source>
        <dbReference type="ARBA" id="ARBA00013834"/>
    </source>
</evidence>